<dbReference type="GO" id="GO:0003677">
    <property type="term" value="F:DNA binding"/>
    <property type="evidence" value="ECO:0007669"/>
    <property type="project" value="UniProtKB-UniRule"/>
</dbReference>
<comment type="function">
    <text evidence="10">Confers DNA tethering and processivity to DNA polymerases and other proteins. Acts as a clamp, forming a ring around DNA (a reaction catalyzed by the clamp-loading complex) which diffuses in an ATP-independent manner freely and bidirectionally along dsDNA. Initially characterized for its ability to contact the catalytic subunit of DNA polymerase III (Pol III), a complex, multichain enzyme responsible for most of the replicative synthesis in bacteria; Pol III exhibits 3'-5' exonuclease proofreading activity. The beta chain is required for initiation of replication as well as for processivity of DNA replication.</text>
</comment>
<keyword evidence="4 10" id="KW-0963">Cytoplasm</keyword>
<dbReference type="InterPro" id="IPR001001">
    <property type="entry name" value="DNA_polIII_beta"/>
</dbReference>
<comment type="subunit">
    <text evidence="10">Forms a ring-shaped head-to-tail homodimer around DNA.</text>
</comment>
<organism evidence="14 15">
    <name type="scientific">Fuerstiella marisgermanici</name>
    <dbReference type="NCBI Taxonomy" id="1891926"/>
    <lineage>
        <taxon>Bacteria</taxon>
        <taxon>Pseudomonadati</taxon>
        <taxon>Planctomycetota</taxon>
        <taxon>Planctomycetia</taxon>
        <taxon>Planctomycetales</taxon>
        <taxon>Planctomycetaceae</taxon>
        <taxon>Fuerstiella</taxon>
    </lineage>
</organism>
<gene>
    <name evidence="14" type="primary">dnaN</name>
    <name evidence="14" type="ORF">Fuma_04956</name>
</gene>
<dbReference type="PANTHER" id="PTHR30478:SF0">
    <property type="entry name" value="BETA SLIDING CLAMP"/>
    <property type="match status" value="1"/>
</dbReference>
<dbReference type="STRING" id="1891926.Fuma_04956"/>
<dbReference type="InterPro" id="IPR046938">
    <property type="entry name" value="DNA_clamp_sf"/>
</dbReference>
<feature type="domain" description="DNA polymerase III beta sliding clamp C-terminal" evidence="13">
    <location>
        <begin position="249"/>
        <end position="366"/>
    </location>
</feature>
<keyword evidence="8 10" id="KW-0239">DNA-directed DNA polymerase</keyword>
<dbReference type="InterPro" id="IPR022635">
    <property type="entry name" value="DNA_polIII_beta_C"/>
</dbReference>
<dbReference type="GO" id="GO:0003887">
    <property type="term" value="F:DNA-directed DNA polymerase activity"/>
    <property type="evidence" value="ECO:0007669"/>
    <property type="project" value="UniProtKB-UniRule"/>
</dbReference>
<dbReference type="KEGG" id="fmr:Fuma_04956"/>
<dbReference type="GO" id="GO:0008408">
    <property type="term" value="F:3'-5' exonuclease activity"/>
    <property type="evidence" value="ECO:0007669"/>
    <property type="project" value="InterPro"/>
</dbReference>
<dbReference type="PIRSF" id="PIRSF000804">
    <property type="entry name" value="DNA_pol_III_b"/>
    <property type="match status" value="1"/>
</dbReference>
<evidence type="ECO:0000259" key="11">
    <source>
        <dbReference type="Pfam" id="PF00712"/>
    </source>
</evidence>
<evidence type="ECO:0000256" key="6">
    <source>
        <dbReference type="ARBA" id="ARBA00022695"/>
    </source>
</evidence>
<evidence type="ECO:0000256" key="8">
    <source>
        <dbReference type="ARBA" id="ARBA00022932"/>
    </source>
</evidence>
<feature type="domain" description="DNA polymerase III beta sliding clamp central" evidence="12">
    <location>
        <begin position="129"/>
        <end position="246"/>
    </location>
</feature>
<name>A0A1P8WML5_9PLAN</name>
<feature type="domain" description="DNA polymerase III beta sliding clamp N-terminal" evidence="11">
    <location>
        <begin position="1"/>
        <end position="118"/>
    </location>
</feature>
<evidence type="ECO:0000313" key="14">
    <source>
        <dbReference type="EMBL" id="APZ95300.1"/>
    </source>
</evidence>
<dbReference type="GO" id="GO:0005737">
    <property type="term" value="C:cytoplasm"/>
    <property type="evidence" value="ECO:0007669"/>
    <property type="project" value="UniProtKB-SubCell"/>
</dbReference>
<evidence type="ECO:0000256" key="3">
    <source>
        <dbReference type="ARBA" id="ARBA00021035"/>
    </source>
</evidence>
<evidence type="ECO:0000256" key="1">
    <source>
        <dbReference type="ARBA" id="ARBA00004496"/>
    </source>
</evidence>
<dbReference type="NCBIfam" id="TIGR00663">
    <property type="entry name" value="dnan"/>
    <property type="match status" value="1"/>
</dbReference>
<evidence type="ECO:0000256" key="10">
    <source>
        <dbReference type="PIRNR" id="PIRNR000804"/>
    </source>
</evidence>
<reference evidence="14 15" key="1">
    <citation type="journal article" date="2016" name="Front. Microbiol.">
        <title>Fuerstia marisgermanicae gen. nov., sp. nov., an Unusual Member of the Phylum Planctomycetes from the German Wadden Sea.</title>
        <authorList>
            <person name="Kohn T."/>
            <person name="Heuer A."/>
            <person name="Jogler M."/>
            <person name="Vollmers J."/>
            <person name="Boedeker C."/>
            <person name="Bunk B."/>
            <person name="Rast P."/>
            <person name="Borchert D."/>
            <person name="Glockner I."/>
            <person name="Freese H.M."/>
            <person name="Klenk H.P."/>
            <person name="Overmann J."/>
            <person name="Kaster A.K."/>
            <person name="Rohde M."/>
            <person name="Wiegand S."/>
            <person name="Jogler C."/>
        </authorList>
    </citation>
    <scope>NUCLEOTIDE SEQUENCE [LARGE SCALE GENOMIC DNA]</scope>
    <source>
        <strain evidence="14 15">NH11</strain>
    </source>
</reference>
<dbReference type="InterPro" id="IPR022637">
    <property type="entry name" value="DNA_polIII_beta_cen"/>
</dbReference>
<keyword evidence="5 10" id="KW-0808">Transferase</keyword>
<keyword evidence="15" id="KW-1185">Reference proteome</keyword>
<sequence length="370" mass="41080">MQLTCDRALFSAAFQTAASAVPARTPKDVLRNVYMHLGTGGVEVVGTDQEVAIRYKVDGVTTTSTGEALLPTARVSPILRELQDEQFEIVVEEQSLMIKAASSQFRLSSEDPRDFPPVPEFDATDYYRIPANVFRQIIRRTSFATDVESTRYALGGLLLEFDEGKVTVAATDSRRLAVATAACETEGSPKAPEKTTVVPTRAMALLERSIDGSEEFVDVAVRENDVLMRSGRCVIYSRLVEGRFPKYRDVIPQSGSISIMQTAGPFHAAVRQAQIVTDEESRGVDFTFDKAKLTMSSRAQDIGESKIELPIEYDHEEIKITFDPRYVADFLKVLTPETLVELQLISAEHAAVFRVEDSYTYVIMPLSQSR</sequence>
<dbReference type="GO" id="GO:0006271">
    <property type="term" value="P:DNA strand elongation involved in DNA replication"/>
    <property type="evidence" value="ECO:0007669"/>
    <property type="project" value="TreeGrafter"/>
</dbReference>
<dbReference type="SUPFAM" id="SSF55979">
    <property type="entry name" value="DNA clamp"/>
    <property type="match status" value="3"/>
</dbReference>
<dbReference type="Gene3D" id="3.70.10.10">
    <property type="match status" value="1"/>
</dbReference>
<dbReference type="PANTHER" id="PTHR30478">
    <property type="entry name" value="DNA POLYMERASE III SUBUNIT BETA"/>
    <property type="match status" value="1"/>
</dbReference>
<dbReference type="GO" id="GO:0009360">
    <property type="term" value="C:DNA polymerase III complex"/>
    <property type="evidence" value="ECO:0007669"/>
    <property type="project" value="InterPro"/>
</dbReference>
<comment type="similarity">
    <text evidence="2 10">Belongs to the beta sliding clamp family.</text>
</comment>
<dbReference type="Pfam" id="PF00712">
    <property type="entry name" value="DNA_pol3_beta"/>
    <property type="match status" value="1"/>
</dbReference>
<accession>A0A1P8WML5</accession>
<evidence type="ECO:0000256" key="2">
    <source>
        <dbReference type="ARBA" id="ARBA00010752"/>
    </source>
</evidence>
<dbReference type="Pfam" id="PF02768">
    <property type="entry name" value="DNA_pol3_beta_3"/>
    <property type="match status" value="1"/>
</dbReference>
<dbReference type="OrthoDB" id="8421503at2"/>
<protein>
    <recommendedName>
        <fullName evidence="3 10">Beta sliding clamp</fullName>
    </recommendedName>
</protein>
<dbReference type="SMART" id="SM00480">
    <property type="entry name" value="POL3Bc"/>
    <property type="match status" value="1"/>
</dbReference>
<dbReference type="Gene3D" id="3.10.150.10">
    <property type="entry name" value="DNA Polymerase III, subunit A, domain 2"/>
    <property type="match status" value="1"/>
</dbReference>
<evidence type="ECO:0000256" key="7">
    <source>
        <dbReference type="ARBA" id="ARBA00022705"/>
    </source>
</evidence>
<dbReference type="Pfam" id="PF02767">
    <property type="entry name" value="DNA_pol3_beta_2"/>
    <property type="match status" value="1"/>
</dbReference>
<keyword evidence="9" id="KW-0238">DNA-binding</keyword>
<evidence type="ECO:0000256" key="9">
    <source>
        <dbReference type="ARBA" id="ARBA00023125"/>
    </source>
</evidence>
<dbReference type="Proteomes" id="UP000187735">
    <property type="component" value="Chromosome"/>
</dbReference>
<evidence type="ECO:0000256" key="5">
    <source>
        <dbReference type="ARBA" id="ARBA00022679"/>
    </source>
</evidence>
<evidence type="ECO:0000313" key="15">
    <source>
        <dbReference type="Proteomes" id="UP000187735"/>
    </source>
</evidence>
<dbReference type="InterPro" id="IPR022634">
    <property type="entry name" value="DNA_polIII_beta_N"/>
</dbReference>
<dbReference type="EMBL" id="CP017641">
    <property type="protein sequence ID" value="APZ95300.1"/>
    <property type="molecule type" value="Genomic_DNA"/>
</dbReference>
<evidence type="ECO:0000256" key="4">
    <source>
        <dbReference type="ARBA" id="ARBA00022490"/>
    </source>
</evidence>
<dbReference type="CDD" id="cd00140">
    <property type="entry name" value="beta_clamp"/>
    <property type="match status" value="1"/>
</dbReference>
<dbReference type="AlphaFoldDB" id="A0A1P8WML5"/>
<keyword evidence="6 10" id="KW-0548">Nucleotidyltransferase</keyword>
<dbReference type="RefSeq" id="WP_077026483.1">
    <property type="nucleotide sequence ID" value="NZ_CP017641.1"/>
</dbReference>
<keyword evidence="7 10" id="KW-0235">DNA replication</keyword>
<comment type="subcellular location">
    <subcellularLocation>
        <location evidence="1 10">Cytoplasm</location>
    </subcellularLocation>
</comment>
<proteinExistence type="inferred from homology"/>
<evidence type="ECO:0000259" key="12">
    <source>
        <dbReference type="Pfam" id="PF02767"/>
    </source>
</evidence>
<evidence type="ECO:0000259" key="13">
    <source>
        <dbReference type="Pfam" id="PF02768"/>
    </source>
</evidence>